<dbReference type="InterPro" id="IPR007375">
    <property type="entry name" value="SoxG"/>
</dbReference>
<dbReference type="Pfam" id="PF04268">
    <property type="entry name" value="SoxG"/>
    <property type="match status" value="1"/>
</dbReference>
<dbReference type="Gene3D" id="3.30.70.1520">
    <property type="entry name" value="Heterotetrameric sarcosine oxidase"/>
    <property type="match status" value="1"/>
</dbReference>
<protein>
    <submittedName>
        <fullName evidence="2">Sarcosine oxidase subunit gamma</fullName>
        <ecNumber evidence="2">1.5.3.1</ecNumber>
    </submittedName>
</protein>
<evidence type="ECO:0000313" key="3">
    <source>
        <dbReference type="Proteomes" id="UP000588647"/>
    </source>
</evidence>
<dbReference type="InterPro" id="IPR027266">
    <property type="entry name" value="TrmE/GcvT-like"/>
</dbReference>
<dbReference type="Gene3D" id="3.30.1360.120">
    <property type="entry name" value="Probable tRNA modification gtpase trme, domain 1"/>
    <property type="match status" value="1"/>
</dbReference>
<dbReference type="EMBL" id="JACIEM010000005">
    <property type="protein sequence ID" value="MBB4004944.1"/>
    <property type="molecule type" value="Genomic_DNA"/>
</dbReference>
<proteinExistence type="predicted"/>
<dbReference type="Proteomes" id="UP000588647">
    <property type="component" value="Unassembled WGS sequence"/>
</dbReference>
<feature type="compositionally biased region" description="Low complexity" evidence="1">
    <location>
        <begin position="38"/>
        <end position="53"/>
    </location>
</feature>
<keyword evidence="2" id="KW-0560">Oxidoreductase</keyword>
<dbReference type="RefSeq" id="WP_246368258.1">
    <property type="nucleotide sequence ID" value="NZ_JAAAMM010000005.1"/>
</dbReference>
<reference evidence="2 3" key="1">
    <citation type="submission" date="2020-08" db="EMBL/GenBank/DDBJ databases">
        <title>Genomic Encyclopedia of Type Strains, Phase IV (KMG-IV): sequencing the most valuable type-strain genomes for metagenomic binning, comparative biology and taxonomic classification.</title>
        <authorList>
            <person name="Goeker M."/>
        </authorList>
    </citation>
    <scope>NUCLEOTIDE SEQUENCE [LARGE SCALE GENOMIC DNA]</scope>
    <source>
        <strain evidence="2 3">DSM 103570</strain>
    </source>
</reference>
<keyword evidence="3" id="KW-1185">Reference proteome</keyword>
<sequence length="237" mass="24783">MADEKKPAKPRAAPRRKPADPAPARPSRTAKVAGTVDAKAMAPAASATTGPTARRMSPLDGRYAGGPGVTLTPLGYRRRLSLHASAESLPGIGAALGLDLPTRPKATTVNEGIAALWLGPDEWLLLDDRAAPGDEGEPGTMSASLAAVPGISMVDVSQRNVGIAIEGPAAEAIVAAGCPQDLRLRSFPVGAASRTVLSKAEIVLRRTGEERFEIECWRSFADYVWTFLEEAARAPAV</sequence>
<name>A0A7W6HGU0_9HYPH</name>
<dbReference type="EC" id="1.5.3.1" evidence="2"/>
<evidence type="ECO:0000256" key="1">
    <source>
        <dbReference type="SAM" id="MobiDB-lite"/>
    </source>
</evidence>
<accession>A0A7W6HGU0</accession>
<feature type="region of interest" description="Disordered" evidence="1">
    <location>
        <begin position="1"/>
        <end position="64"/>
    </location>
</feature>
<dbReference type="AlphaFoldDB" id="A0A7W6HGU0"/>
<dbReference type="GO" id="GO:0008115">
    <property type="term" value="F:sarcosine oxidase activity"/>
    <property type="evidence" value="ECO:0007669"/>
    <property type="project" value="UniProtKB-EC"/>
</dbReference>
<gene>
    <name evidence="2" type="ORF">GGR03_004039</name>
</gene>
<comment type="caution">
    <text evidence="2">The sequence shown here is derived from an EMBL/GenBank/DDBJ whole genome shotgun (WGS) entry which is preliminary data.</text>
</comment>
<evidence type="ECO:0000313" key="2">
    <source>
        <dbReference type="EMBL" id="MBB4004944.1"/>
    </source>
</evidence>
<dbReference type="SUPFAM" id="SSF103025">
    <property type="entry name" value="Folate-binding domain"/>
    <property type="match status" value="1"/>
</dbReference>
<organism evidence="2 3">
    <name type="scientific">Aurantimonas endophytica</name>
    <dbReference type="NCBI Taxonomy" id="1522175"/>
    <lineage>
        <taxon>Bacteria</taxon>
        <taxon>Pseudomonadati</taxon>
        <taxon>Pseudomonadota</taxon>
        <taxon>Alphaproteobacteria</taxon>
        <taxon>Hyphomicrobiales</taxon>
        <taxon>Aurantimonadaceae</taxon>
        <taxon>Aurantimonas</taxon>
    </lineage>
</organism>